<evidence type="ECO:0000313" key="1">
    <source>
        <dbReference type="EMBL" id="PWG78034.1"/>
    </source>
</evidence>
<accession>A0A2U2P9R0</accession>
<reference evidence="1 2" key="1">
    <citation type="submission" date="2018-04" db="EMBL/GenBank/DDBJ databases">
        <title>Pedobacter chongqingensis sp. nov., isolated from a rottenly hemp rope.</title>
        <authorList>
            <person name="Cai Y."/>
        </authorList>
    </citation>
    <scope>NUCLEOTIDE SEQUENCE [LARGE SCALE GENOMIC DNA]</scope>
    <source>
        <strain evidence="1 2">FJ4-8</strain>
    </source>
</reference>
<evidence type="ECO:0000313" key="2">
    <source>
        <dbReference type="Proteomes" id="UP000245647"/>
    </source>
</evidence>
<organism evidence="1 2">
    <name type="scientific">Pararcticibacter amylolyticus</name>
    <dbReference type="NCBI Taxonomy" id="2173175"/>
    <lineage>
        <taxon>Bacteria</taxon>
        <taxon>Pseudomonadati</taxon>
        <taxon>Bacteroidota</taxon>
        <taxon>Sphingobacteriia</taxon>
        <taxon>Sphingobacteriales</taxon>
        <taxon>Sphingobacteriaceae</taxon>
        <taxon>Pararcticibacter</taxon>
    </lineage>
</organism>
<dbReference type="EMBL" id="QEAS01000038">
    <property type="protein sequence ID" value="PWG78034.1"/>
    <property type="molecule type" value="Genomic_DNA"/>
</dbReference>
<comment type="caution">
    <text evidence="1">The sequence shown here is derived from an EMBL/GenBank/DDBJ whole genome shotgun (WGS) entry which is preliminary data.</text>
</comment>
<dbReference type="AlphaFoldDB" id="A0A2U2P9R0"/>
<sequence length="59" mass="6358">MGNVGIGVENPVSGLHIFSHNNFENGSIRFGYSGSDDAVLSFGWNGPDQEVLKISKFSK</sequence>
<proteinExistence type="predicted"/>
<protein>
    <submittedName>
        <fullName evidence="1">Uncharacterized protein</fullName>
    </submittedName>
</protein>
<keyword evidence="2" id="KW-1185">Reference proteome</keyword>
<name>A0A2U2P9R0_9SPHI</name>
<gene>
    <name evidence="1" type="ORF">DDR33_24300</name>
</gene>
<dbReference type="Proteomes" id="UP000245647">
    <property type="component" value="Unassembled WGS sequence"/>
</dbReference>